<accession>A0ABN8F6Z4</accession>
<keyword evidence="2" id="KW-1185">Reference proteome</keyword>
<gene>
    <name evidence="1" type="ORF">LEM8419_03562</name>
</gene>
<proteinExistence type="predicted"/>
<organism evidence="1 2">
    <name type="scientific">Neolewinella maritima</name>
    <dbReference type="NCBI Taxonomy" id="1383882"/>
    <lineage>
        <taxon>Bacteria</taxon>
        <taxon>Pseudomonadati</taxon>
        <taxon>Bacteroidota</taxon>
        <taxon>Saprospiria</taxon>
        <taxon>Saprospirales</taxon>
        <taxon>Lewinellaceae</taxon>
        <taxon>Neolewinella</taxon>
    </lineage>
</organism>
<reference evidence="1" key="1">
    <citation type="submission" date="2021-12" db="EMBL/GenBank/DDBJ databases">
        <authorList>
            <person name="Rodrigo-Torres L."/>
            <person name="Arahal R. D."/>
            <person name="Lucena T."/>
        </authorList>
    </citation>
    <scope>NUCLEOTIDE SEQUENCE</scope>
    <source>
        <strain evidence="1">CECT 8419</strain>
    </source>
</reference>
<dbReference type="EMBL" id="CAKLPZ010000007">
    <property type="protein sequence ID" value="CAH1002690.1"/>
    <property type="molecule type" value="Genomic_DNA"/>
</dbReference>
<sequence>MLRAKFFTGSCQDERQTVAAEVYLESCKQWFSFVLSKKGLTYCSDACTISADLETDSDELRAYRYLKETIFWKNGFVEAYTHPKVYYCNQPGFVQYALMIYFRVMLPMLVVITSISKVVRTICKVVSFGTGKCDLGPIGDIDICAIYEYIGGCGQFAPSPRVLDILTFHADKAGLQLVSPIFTELPYANTVLFQLQYEGGVRDPAVNWLDANGANLTTLQLLDLLRPAFNLDYLITPTRLIVDRKDKLDAYRTSLGAVEGVCFTFAETEPCAFGDYSYTDDQMDRQGNRLRSNYDDVIEFNPENAEWKTGKCETPVKFGRARFQFDQRGFDKADDVPGGDREGFLGDNFIDRFRTTNRYNVFGCRDDRRERDLLLSNDQASQLKLLVLEPEYNPLDAYTIRRQIGQRDGLTFYAYNYPMYFAESEPEGLWQNFHFIDHPDRGGRPMYSADEATLPYSCELVASIKQAEGGYTVLTELGVAEVEEIEIEDCTITLKNLTVRCSPA</sequence>
<protein>
    <submittedName>
        <fullName evidence="1">Uncharacterized protein</fullName>
    </submittedName>
</protein>
<evidence type="ECO:0000313" key="1">
    <source>
        <dbReference type="EMBL" id="CAH1002690.1"/>
    </source>
</evidence>
<comment type="caution">
    <text evidence="1">The sequence shown here is derived from an EMBL/GenBank/DDBJ whole genome shotgun (WGS) entry which is preliminary data.</text>
</comment>
<name>A0ABN8F6Z4_9BACT</name>
<dbReference type="Proteomes" id="UP000837803">
    <property type="component" value="Unassembled WGS sequence"/>
</dbReference>
<evidence type="ECO:0000313" key="2">
    <source>
        <dbReference type="Proteomes" id="UP000837803"/>
    </source>
</evidence>